<name>A0A8X7BGZ3_TRICX</name>
<comment type="caution">
    <text evidence="2">The sequence shown here is derived from an EMBL/GenBank/DDBJ whole genome shotgun (WGS) entry which is preliminary data.</text>
</comment>
<dbReference type="EMBL" id="BMAU01021397">
    <property type="protein sequence ID" value="GFY31321.1"/>
    <property type="molecule type" value="Genomic_DNA"/>
</dbReference>
<dbReference type="Proteomes" id="UP000887159">
    <property type="component" value="Unassembled WGS sequence"/>
</dbReference>
<feature type="compositionally biased region" description="Basic residues" evidence="1">
    <location>
        <begin position="1"/>
        <end position="11"/>
    </location>
</feature>
<proteinExistence type="predicted"/>
<protein>
    <submittedName>
        <fullName evidence="2">Uncharacterized protein</fullName>
    </submittedName>
</protein>
<evidence type="ECO:0000313" key="2">
    <source>
        <dbReference type="EMBL" id="GFY31321.1"/>
    </source>
</evidence>
<evidence type="ECO:0000313" key="3">
    <source>
        <dbReference type="Proteomes" id="UP000887159"/>
    </source>
</evidence>
<gene>
    <name evidence="2" type="ORF">TNCV_752791</name>
</gene>
<organism evidence="2 3">
    <name type="scientific">Trichonephila clavipes</name>
    <name type="common">Golden silk orbweaver</name>
    <name type="synonym">Nephila clavipes</name>
    <dbReference type="NCBI Taxonomy" id="2585209"/>
    <lineage>
        <taxon>Eukaryota</taxon>
        <taxon>Metazoa</taxon>
        <taxon>Ecdysozoa</taxon>
        <taxon>Arthropoda</taxon>
        <taxon>Chelicerata</taxon>
        <taxon>Arachnida</taxon>
        <taxon>Araneae</taxon>
        <taxon>Araneomorphae</taxon>
        <taxon>Entelegynae</taxon>
        <taxon>Araneoidea</taxon>
        <taxon>Nephilidae</taxon>
        <taxon>Trichonephila</taxon>
    </lineage>
</organism>
<sequence>MKKSGASRRASHGMPLSSSKILLSMPSESGMLVMMMMGSWSPTAHAYFSGHPRETRIKCCPHVRHWKRISEKLYLDFSIKIVELMAASTDSLL</sequence>
<keyword evidence="3" id="KW-1185">Reference proteome</keyword>
<evidence type="ECO:0000256" key="1">
    <source>
        <dbReference type="SAM" id="MobiDB-lite"/>
    </source>
</evidence>
<reference evidence="2" key="1">
    <citation type="submission" date="2020-08" db="EMBL/GenBank/DDBJ databases">
        <title>Multicomponent nature underlies the extraordinary mechanical properties of spider dragline silk.</title>
        <authorList>
            <person name="Kono N."/>
            <person name="Nakamura H."/>
            <person name="Mori M."/>
            <person name="Yoshida Y."/>
            <person name="Ohtoshi R."/>
            <person name="Malay A.D."/>
            <person name="Moran D.A.P."/>
            <person name="Tomita M."/>
            <person name="Numata K."/>
            <person name="Arakawa K."/>
        </authorList>
    </citation>
    <scope>NUCLEOTIDE SEQUENCE</scope>
</reference>
<feature type="region of interest" description="Disordered" evidence="1">
    <location>
        <begin position="1"/>
        <end position="21"/>
    </location>
</feature>
<dbReference type="AlphaFoldDB" id="A0A8X7BGZ3"/>
<accession>A0A8X7BGZ3</accession>